<protein>
    <submittedName>
        <fullName evidence="3">M20/M25/M40 family metallo-hydrolase</fullName>
    </submittedName>
</protein>
<sequence length="379" mass="40653">MRHRTRRPTLPGPSHDPRRLPSALRLPALALLPVLLFGACGGETAPESPSTDAPALADDEVPRAQRMEVALRVLAGDEMEGRAAGTPGEIRARDWLVSELERLGVQPAGEQGYLQPVPLVRTTDEQGRERLRSPAVGTNLDSIPADQRVDAWNVLGIVPGSDPALAHEVIIVGSHYDHVGMGRAVDGDSIYNGADDDASGTVAALEIARDLVKERPGRSVLIALFSAEEIGLLGPRWFLRQPTVPRDSIVADLQIEMIGRPDSLAGGPGQGWLTGYERSTMGEALAAAGSPIVPDPRPEQRFFFRSDNLPFAQAGIPAHTLSSYNMHTDYHQPSDEVDSMDFEHMAALTEAAIAMVRDLAQGQRPAWLPGGQPEAPGGN</sequence>
<comment type="caution">
    <text evidence="3">The sequence shown here is derived from an EMBL/GenBank/DDBJ whole genome shotgun (WGS) entry which is preliminary data.</text>
</comment>
<evidence type="ECO:0000259" key="2">
    <source>
        <dbReference type="Pfam" id="PF04389"/>
    </source>
</evidence>
<reference evidence="3 4" key="1">
    <citation type="submission" date="2024-02" db="EMBL/GenBank/DDBJ databases">
        <title>A novel Gemmatimonadota bacterium.</title>
        <authorList>
            <person name="Du Z.-J."/>
            <person name="Ye Y.-Q."/>
        </authorList>
    </citation>
    <scope>NUCLEOTIDE SEQUENCE [LARGE SCALE GENOMIC DNA]</scope>
    <source>
        <strain evidence="3 4">DH-20</strain>
    </source>
</reference>
<dbReference type="SUPFAM" id="SSF53187">
    <property type="entry name" value="Zn-dependent exopeptidases"/>
    <property type="match status" value="1"/>
</dbReference>
<feature type="region of interest" description="Disordered" evidence="1">
    <location>
        <begin position="1"/>
        <end position="20"/>
    </location>
</feature>
<evidence type="ECO:0000313" key="4">
    <source>
        <dbReference type="Proteomes" id="UP001484239"/>
    </source>
</evidence>
<evidence type="ECO:0000313" key="3">
    <source>
        <dbReference type="EMBL" id="MEK9501945.1"/>
    </source>
</evidence>
<dbReference type="EMBL" id="JBBHLI010000008">
    <property type="protein sequence ID" value="MEK9501945.1"/>
    <property type="molecule type" value="Genomic_DNA"/>
</dbReference>
<organism evidence="3 4">
    <name type="scientific">Gaopeijia maritima</name>
    <dbReference type="NCBI Taxonomy" id="3119007"/>
    <lineage>
        <taxon>Bacteria</taxon>
        <taxon>Pseudomonadati</taxon>
        <taxon>Gemmatimonadota</taxon>
        <taxon>Longimicrobiia</taxon>
        <taxon>Gaopeijiales</taxon>
        <taxon>Gaopeijiaceae</taxon>
        <taxon>Gaopeijia</taxon>
    </lineage>
</organism>
<dbReference type="PANTHER" id="PTHR12147:SF26">
    <property type="entry name" value="PEPTIDASE M28 DOMAIN-CONTAINING PROTEIN"/>
    <property type="match status" value="1"/>
</dbReference>
<evidence type="ECO:0000256" key="1">
    <source>
        <dbReference type="SAM" id="MobiDB-lite"/>
    </source>
</evidence>
<accession>A0ABU9EB31</accession>
<dbReference type="InterPro" id="IPR007484">
    <property type="entry name" value="Peptidase_M28"/>
</dbReference>
<dbReference type="PANTHER" id="PTHR12147">
    <property type="entry name" value="METALLOPEPTIDASE M28 FAMILY MEMBER"/>
    <property type="match status" value="1"/>
</dbReference>
<dbReference type="Pfam" id="PF04389">
    <property type="entry name" value="Peptidase_M28"/>
    <property type="match status" value="1"/>
</dbReference>
<dbReference type="Proteomes" id="UP001484239">
    <property type="component" value="Unassembled WGS sequence"/>
</dbReference>
<name>A0ABU9EB31_9BACT</name>
<feature type="domain" description="Peptidase M28" evidence="2">
    <location>
        <begin position="153"/>
        <end position="355"/>
    </location>
</feature>
<dbReference type="Gene3D" id="3.40.630.10">
    <property type="entry name" value="Zn peptidases"/>
    <property type="match status" value="1"/>
</dbReference>
<gene>
    <name evidence="3" type="ORF">WI372_13210</name>
</gene>
<keyword evidence="4" id="KW-1185">Reference proteome</keyword>
<dbReference type="RefSeq" id="WP_405282658.1">
    <property type="nucleotide sequence ID" value="NZ_CP144380.1"/>
</dbReference>
<proteinExistence type="predicted"/>
<dbReference type="InterPro" id="IPR045175">
    <property type="entry name" value="M28_fam"/>
</dbReference>